<sequence>MLEKIKDLYTENIQTQIAASRLLPEHIVNAANKLVNCLLRGNKIIVCGHGRAYANAQFLVANLLNRYDLERPSFPSVLLNIDGAVGSAIVADNHVNTLYQRQFNAIAQQGDILVVMSPTAGDASIINILNCAVNKDVSIIAFSGANNDHLQGLLTENDLELQAPAVKESRILESHLFTINAICELIDYKLFTQNS</sequence>
<dbReference type="SUPFAM" id="SSF53697">
    <property type="entry name" value="SIS domain"/>
    <property type="match status" value="1"/>
</dbReference>
<dbReference type="Pfam" id="PF13580">
    <property type="entry name" value="SIS_2"/>
    <property type="match status" value="1"/>
</dbReference>
<evidence type="ECO:0000313" key="3">
    <source>
        <dbReference type="Proteomes" id="UP000006457"/>
    </source>
</evidence>
<comment type="caution">
    <text evidence="2">The sequence shown here is derived from an EMBL/GenBank/DDBJ whole genome shotgun (WGS) entry which is preliminary data.</text>
</comment>
<accession>I3D6X9</accession>
<dbReference type="GO" id="GO:0097367">
    <property type="term" value="F:carbohydrate derivative binding"/>
    <property type="evidence" value="ECO:0007669"/>
    <property type="project" value="InterPro"/>
</dbReference>
<dbReference type="GO" id="GO:1901135">
    <property type="term" value="P:carbohydrate derivative metabolic process"/>
    <property type="evidence" value="ECO:0007669"/>
    <property type="project" value="InterPro"/>
</dbReference>
<dbReference type="OrthoDB" id="9810929at2"/>
<dbReference type="EMBL" id="AJSX01000046">
    <property type="protein sequence ID" value="EIJ67472.1"/>
    <property type="molecule type" value="Genomic_DNA"/>
</dbReference>
<name>I3D6X9_9PAST</name>
<dbReference type="PANTHER" id="PTHR30390:SF6">
    <property type="entry name" value="DNAA INITIATOR-ASSOCIATING PROTEIN DIAA"/>
    <property type="match status" value="1"/>
</dbReference>
<proteinExistence type="predicted"/>
<evidence type="ECO:0000259" key="1">
    <source>
        <dbReference type="PROSITE" id="PS51464"/>
    </source>
</evidence>
<dbReference type="InterPro" id="IPR046348">
    <property type="entry name" value="SIS_dom_sf"/>
</dbReference>
<dbReference type="Proteomes" id="UP000006457">
    <property type="component" value="Unassembled WGS sequence"/>
</dbReference>
<dbReference type="CDD" id="cd05006">
    <property type="entry name" value="SIS_GmhA"/>
    <property type="match status" value="1"/>
</dbReference>
<protein>
    <submittedName>
        <fullName evidence="2">DnaA initiator-associating protein DiaA</fullName>
    </submittedName>
</protein>
<dbReference type="RefSeq" id="WP_005761672.1">
    <property type="nucleotide sequence ID" value="NZ_AJSX01000046.1"/>
</dbReference>
<keyword evidence="3" id="KW-1185">Reference proteome</keyword>
<dbReference type="InterPro" id="IPR035461">
    <property type="entry name" value="GmhA/DiaA"/>
</dbReference>
<organism evidence="2 3">
    <name type="scientific">Pasteurella bettyae CCUG 2042</name>
    <dbReference type="NCBI Taxonomy" id="1095749"/>
    <lineage>
        <taxon>Bacteria</taxon>
        <taxon>Pseudomonadati</taxon>
        <taxon>Pseudomonadota</taxon>
        <taxon>Gammaproteobacteria</taxon>
        <taxon>Pasteurellales</taxon>
        <taxon>Pasteurellaceae</taxon>
        <taxon>Pasteurella</taxon>
    </lineage>
</organism>
<feature type="domain" description="SIS" evidence="1">
    <location>
        <begin position="34"/>
        <end position="195"/>
    </location>
</feature>
<evidence type="ECO:0000313" key="2">
    <source>
        <dbReference type="EMBL" id="EIJ67472.1"/>
    </source>
</evidence>
<reference evidence="2 3" key="1">
    <citation type="submission" date="2012-03" db="EMBL/GenBank/DDBJ databases">
        <authorList>
            <person name="Harkins D.M."/>
            <person name="Madupu R."/>
            <person name="Durkin A.S."/>
            <person name="Torralba M."/>
            <person name="Methe B."/>
            <person name="Sutton G.G."/>
            <person name="Nelson K.E."/>
        </authorList>
    </citation>
    <scope>NUCLEOTIDE SEQUENCE [LARGE SCALE GENOMIC DNA]</scope>
    <source>
        <strain evidence="2 3">CCUG 2042</strain>
    </source>
</reference>
<dbReference type="PANTHER" id="PTHR30390">
    <property type="entry name" value="SEDOHEPTULOSE 7-PHOSPHATE ISOMERASE / DNAA INITIATOR-ASSOCIATING FACTOR FOR REPLICATION INITIATION"/>
    <property type="match status" value="1"/>
</dbReference>
<gene>
    <name evidence="2" type="primary">diaA</name>
    <name evidence="2" type="ORF">HMPREF1052_1970</name>
</gene>
<dbReference type="PROSITE" id="PS51464">
    <property type="entry name" value="SIS"/>
    <property type="match status" value="1"/>
</dbReference>
<dbReference type="AlphaFoldDB" id="I3D6X9"/>
<dbReference type="PATRIC" id="fig|1095749.3.peg.1967"/>
<dbReference type="Gene3D" id="3.40.50.10490">
    <property type="entry name" value="Glucose-6-phosphate isomerase like protein, domain 1"/>
    <property type="match status" value="1"/>
</dbReference>
<dbReference type="InterPro" id="IPR001347">
    <property type="entry name" value="SIS_dom"/>
</dbReference>
<dbReference type="InterPro" id="IPR050099">
    <property type="entry name" value="SIS_GmhA/DiaA_subfam"/>
</dbReference>
<dbReference type="eggNOG" id="COG0279">
    <property type="taxonomic scope" value="Bacteria"/>
</dbReference>